<dbReference type="SMART" id="SM00382">
    <property type="entry name" value="AAA"/>
    <property type="match status" value="1"/>
</dbReference>
<evidence type="ECO:0000256" key="1">
    <source>
        <dbReference type="ARBA" id="ARBA00004651"/>
    </source>
</evidence>
<dbReference type="GO" id="GO:0005524">
    <property type="term" value="F:ATP binding"/>
    <property type="evidence" value="ECO:0007669"/>
    <property type="project" value="UniProtKB-KW"/>
</dbReference>
<dbReference type="InterPro" id="IPR003593">
    <property type="entry name" value="AAA+_ATPase"/>
</dbReference>
<evidence type="ECO:0000256" key="5">
    <source>
        <dbReference type="ARBA" id="ARBA00022840"/>
    </source>
</evidence>
<dbReference type="Proteomes" id="UP000231152">
    <property type="component" value="Unassembled WGS sequence"/>
</dbReference>
<dbReference type="PANTHER" id="PTHR24221:SF654">
    <property type="entry name" value="ATP-BINDING CASSETTE SUB-FAMILY B MEMBER 6"/>
    <property type="match status" value="1"/>
</dbReference>
<feature type="transmembrane region" description="Helical" evidence="8">
    <location>
        <begin position="57"/>
        <end position="77"/>
    </location>
</feature>
<evidence type="ECO:0000256" key="7">
    <source>
        <dbReference type="ARBA" id="ARBA00023136"/>
    </source>
</evidence>
<keyword evidence="6 8" id="KW-1133">Transmembrane helix</keyword>
<evidence type="ECO:0000256" key="6">
    <source>
        <dbReference type="ARBA" id="ARBA00022989"/>
    </source>
</evidence>
<dbReference type="InterPro" id="IPR017871">
    <property type="entry name" value="ABC_transporter-like_CS"/>
</dbReference>
<dbReference type="PROSITE" id="PS00211">
    <property type="entry name" value="ABC_TRANSPORTER_1"/>
    <property type="match status" value="1"/>
</dbReference>
<evidence type="ECO:0000313" key="12">
    <source>
        <dbReference type="Proteomes" id="UP000231152"/>
    </source>
</evidence>
<comment type="caution">
    <text evidence="11">The sequence shown here is derived from an EMBL/GenBank/DDBJ whole genome shotgun (WGS) entry which is preliminary data.</text>
</comment>
<dbReference type="GO" id="GO:0140359">
    <property type="term" value="F:ABC-type transporter activity"/>
    <property type="evidence" value="ECO:0007669"/>
    <property type="project" value="InterPro"/>
</dbReference>
<name>A0A2M8LEN2_9BACT</name>
<keyword evidence="4" id="KW-0547">Nucleotide-binding</keyword>
<protein>
    <submittedName>
        <fullName evidence="11">ABC transporter ATP-binding protein</fullName>
    </submittedName>
</protein>
<feature type="transmembrane region" description="Helical" evidence="8">
    <location>
        <begin position="199"/>
        <end position="219"/>
    </location>
</feature>
<proteinExistence type="predicted"/>
<dbReference type="GO" id="GO:0005886">
    <property type="term" value="C:plasma membrane"/>
    <property type="evidence" value="ECO:0007669"/>
    <property type="project" value="UniProtKB-SubCell"/>
</dbReference>
<dbReference type="Gene3D" id="1.20.1560.10">
    <property type="entry name" value="ABC transporter type 1, transmembrane domain"/>
    <property type="match status" value="1"/>
</dbReference>
<evidence type="ECO:0000259" key="10">
    <source>
        <dbReference type="PROSITE" id="PS50929"/>
    </source>
</evidence>
<evidence type="ECO:0000256" key="3">
    <source>
        <dbReference type="ARBA" id="ARBA00022692"/>
    </source>
</evidence>
<organism evidence="11 12">
    <name type="scientific">Candidatus Uhrbacteria bacterium CG10_big_fil_rev_8_21_14_0_10_48_11</name>
    <dbReference type="NCBI Taxonomy" id="1975037"/>
    <lineage>
        <taxon>Bacteria</taxon>
        <taxon>Candidatus Uhriibacteriota</taxon>
    </lineage>
</organism>
<feature type="domain" description="ABC transporter" evidence="9">
    <location>
        <begin position="377"/>
        <end position="611"/>
    </location>
</feature>
<dbReference type="SUPFAM" id="SSF52540">
    <property type="entry name" value="P-loop containing nucleoside triphosphate hydrolases"/>
    <property type="match status" value="1"/>
</dbReference>
<feature type="transmembrane region" description="Helical" evidence="8">
    <location>
        <begin position="97"/>
        <end position="114"/>
    </location>
</feature>
<dbReference type="InterPro" id="IPR027417">
    <property type="entry name" value="P-loop_NTPase"/>
</dbReference>
<reference evidence="11 12" key="1">
    <citation type="submission" date="2017-09" db="EMBL/GenBank/DDBJ databases">
        <title>Depth-based differentiation of microbial function through sediment-hosted aquifers and enrichment of novel symbionts in the deep terrestrial subsurface.</title>
        <authorList>
            <person name="Probst A.J."/>
            <person name="Ladd B."/>
            <person name="Jarett J.K."/>
            <person name="Geller-Mcgrath D.E."/>
            <person name="Sieber C.M."/>
            <person name="Emerson J.B."/>
            <person name="Anantharaman K."/>
            <person name="Thomas B.C."/>
            <person name="Malmstrom R."/>
            <person name="Stieglmeier M."/>
            <person name="Klingl A."/>
            <person name="Woyke T."/>
            <person name="Ryan C.M."/>
            <person name="Banfield J.F."/>
        </authorList>
    </citation>
    <scope>NUCLEOTIDE SEQUENCE [LARGE SCALE GENOMIC DNA]</scope>
    <source>
        <strain evidence="11">CG10_big_fil_rev_8_21_14_0_10_48_11</strain>
    </source>
</reference>
<feature type="transmembrane region" description="Helical" evidence="8">
    <location>
        <begin position="286"/>
        <end position="307"/>
    </location>
</feature>
<feature type="domain" description="ABC transmembrane type-1" evidence="10">
    <location>
        <begin position="59"/>
        <end position="343"/>
    </location>
</feature>
<dbReference type="InterPro" id="IPR003439">
    <property type="entry name" value="ABC_transporter-like_ATP-bd"/>
</dbReference>
<dbReference type="InterPro" id="IPR039421">
    <property type="entry name" value="Type_1_exporter"/>
</dbReference>
<sequence>MLRVSRGTKIFKTIDIFYKKMHNQSFVICNPMEKQPRGTNKEIGLIFWQHTLKYKKAAFFAFSSVVIYNIAQLAAPWLYRSFFNILVQNPEDSFKKLTFVLFQILIIYIISQLFRRISNFSNIYVQAQVMSDLVRTAESYLLKHSQQFFMNSFAGTLVRRVNKFSRAYEDISDKLVFNVLPLLISILVILPVLYFRSIILGLILTIWIGIFVFLSYYFAKWKQKYDIARSEKDSESTGVLADIISNSSSVELFASYKQEESRYKKVTEELAQMRLFSWRLNEKMDAVHAIFATVTEIGVMYVAILLWQKGALTIGDFALIQAYFIVLLNRVWDLGNVIRRFYEAMSDAAEIVGILKTGHDIQDVKNAPPINIDEGKIEFINVNFSYHRTRPILRSFNLTIEPGEHVAFVGPSGAGKSTITKLILRLYDVGHGRIRIDEQNIAYVQQNSLREQIALVPQEPTLFHRTLFENIQYGRGDATEKEIFEAAKKANCDEFIRDLPDGYKTYVGERGVKLSGGERQRVVIARALLKDAPILLLDEATSSLDSESEALIQDALKNLMKNRTTVVIAHRLSTIMQMDRIVVVEHGQVVDSGTHDELLHREGTYKKLLDIQAGGFIP</sequence>
<dbReference type="InterPro" id="IPR011527">
    <property type="entry name" value="ABC1_TM_dom"/>
</dbReference>
<accession>A0A2M8LEN2</accession>
<keyword evidence="2" id="KW-0813">Transport</keyword>
<dbReference type="Pfam" id="PF00664">
    <property type="entry name" value="ABC_membrane"/>
    <property type="match status" value="1"/>
</dbReference>
<dbReference type="Gene3D" id="3.40.50.300">
    <property type="entry name" value="P-loop containing nucleotide triphosphate hydrolases"/>
    <property type="match status" value="1"/>
</dbReference>
<evidence type="ECO:0000256" key="8">
    <source>
        <dbReference type="SAM" id="Phobius"/>
    </source>
</evidence>
<dbReference type="SUPFAM" id="SSF90123">
    <property type="entry name" value="ABC transporter transmembrane region"/>
    <property type="match status" value="1"/>
</dbReference>
<keyword evidence="7 8" id="KW-0472">Membrane</keyword>
<evidence type="ECO:0000256" key="2">
    <source>
        <dbReference type="ARBA" id="ARBA00022448"/>
    </source>
</evidence>
<dbReference type="PANTHER" id="PTHR24221">
    <property type="entry name" value="ATP-BINDING CASSETTE SUB-FAMILY B"/>
    <property type="match status" value="1"/>
</dbReference>
<gene>
    <name evidence="11" type="ORF">COV04_02015</name>
</gene>
<dbReference type="FunFam" id="3.40.50.300:FF:000287">
    <property type="entry name" value="Multidrug ABC transporter ATP-binding protein"/>
    <property type="match status" value="1"/>
</dbReference>
<evidence type="ECO:0000256" key="4">
    <source>
        <dbReference type="ARBA" id="ARBA00022741"/>
    </source>
</evidence>
<keyword evidence="3 8" id="KW-0812">Transmembrane</keyword>
<feature type="transmembrane region" description="Helical" evidence="8">
    <location>
        <begin position="175"/>
        <end position="193"/>
    </location>
</feature>
<dbReference type="PROSITE" id="PS50929">
    <property type="entry name" value="ABC_TM1F"/>
    <property type="match status" value="1"/>
</dbReference>
<keyword evidence="5 11" id="KW-0067">ATP-binding</keyword>
<dbReference type="InterPro" id="IPR036640">
    <property type="entry name" value="ABC1_TM_sf"/>
</dbReference>
<dbReference type="EMBL" id="PFET01000008">
    <property type="protein sequence ID" value="PJE75912.1"/>
    <property type="molecule type" value="Genomic_DNA"/>
</dbReference>
<evidence type="ECO:0000259" key="9">
    <source>
        <dbReference type="PROSITE" id="PS50893"/>
    </source>
</evidence>
<dbReference type="PROSITE" id="PS50893">
    <property type="entry name" value="ABC_TRANSPORTER_2"/>
    <property type="match status" value="1"/>
</dbReference>
<dbReference type="AlphaFoldDB" id="A0A2M8LEN2"/>
<evidence type="ECO:0000313" key="11">
    <source>
        <dbReference type="EMBL" id="PJE75912.1"/>
    </source>
</evidence>
<dbReference type="GO" id="GO:0034040">
    <property type="term" value="F:ATPase-coupled lipid transmembrane transporter activity"/>
    <property type="evidence" value="ECO:0007669"/>
    <property type="project" value="TreeGrafter"/>
</dbReference>
<dbReference type="Pfam" id="PF00005">
    <property type="entry name" value="ABC_tran"/>
    <property type="match status" value="1"/>
</dbReference>
<comment type="subcellular location">
    <subcellularLocation>
        <location evidence="1">Cell membrane</location>
        <topology evidence="1">Multi-pass membrane protein</topology>
    </subcellularLocation>
</comment>
<dbReference type="GO" id="GO:0016887">
    <property type="term" value="F:ATP hydrolysis activity"/>
    <property type="evidence" value="ECO:0007669"/>
    <property type="project" value="InterPro"/>
</dbReference>